<feature type="region of interest" description="Disordered" evidence="8">
    <location>
        <begin position="119"/>
        <end position="147"/>
    </location>
</feature>
<keyword evidence="5 12" id="KW-0378">Hydrolase</keyword>
<dbReference type="Pfam" id="PF10287">
    <property type="entry name" value="YJL171C_Tos1_C"/>
    <property type="match status" value="1"/>
</dbReference>
<evidence type="ECO:0000256" key="7">
    <source>
        <dbReference type="ARBA" id="ARBA00023316"/>
    </source>
</evidence>
<feature type="domain" description="Cell wall protein YJL171C/Tos1 C-terminal" evidence="10">
    <location>
        <begin position="149"/>
        <end position="373"/>
    </location>
</feature>
<feature type="compositionally biased region" description="Basic residues" evidence="8">
    <location>
        <begin position="119"/>
        <end position="128"/>
    </location>
</feature>
<feature type="domain" description="Cell wall protein YJL171C/Tos1 N-terminal" evidence="11">
    <location>
        <begin position="40"/>
        <end position="102"/>
    </location>
</feature>
<dbReference type="InterPro" id="IPR018805">
    <property type="entry name" value="YJL171C/Tos1_C"/>
</dbReference>
<dbReference type="PROSITE" id="PS51257">
    <property type="entry name" value="PROKAR_LIPOPROTEIN"/>
    <property type="match status" value="1"/>
</dbReference>
<evidence type="ECO:0000256" key="6">
    <source>
        <dbReference type="ARBA" id="ARBA00023295"/>
    </source>
</evidence>
<keyword evidence="4 9" id="KW-0732">Signal</keyword>
<name>A0A5J5EIR2_9PEZI</name>
<dbReference type="FunCoup" id="A0A5J5EIR2">
    <property type="interactions" value="34"/>
</dbReference>
<evidence type="ECO:0000313" key="12">
    <source>
        <dbReference type="EMBL" id="KAA8894826.1"/>
    </source>
</evidence>
<dbReference type="AlphaFoldDB" id="A0A5J5EIR2"/>
<dbReference type="PANTHER" id="PTHR31737">
    <property type="entry name" value="PROTEIN TOS1"/>
    <property type="match status" value="1"/>
</dbReference>
<evidence type="ECO:0000256" key="2">
    <source>
        <dbReference type="ARBA" id="ARBA00006055"/>
    </source>
</evidence>
<comment type="catalytic activity">
    <reaction evidence="1">
        <text>Hydrolysis of (1-&gt;3)-beta-D-glucosidic linkages in (1-&gt;3)-beta-D-glucans.</text>
        <dbReference type="EC" id="3.2.1.39"/>
    </reaction>
</comment>
<dbReference type="Pfam" id="PF10290">
    <property type="entry name" value="YJL171C_Tos1_N"/>
    <property type="match status" value="1"/>
</dbReference>
<evidence type="ECO:0000259" key="11">
    <source>
        <dbReference type="Pfam" id="PF10290"/>
    </source>
</evidence>
<proteinExistence type="inferred from homology"/>
<dbReference type="EC" id="3.2.1.39" evidence="3"/>
<feature type="signal peptide" evidence="9">
    <location>
        <begin position="1"/>
        <end position="24"/>
    </location>
</feature>
<evidence type="ECO:0000256" key="3">
    <source>
        <dbReference type="ARBA" id="ARBA00012780"/>
    </source>
</evidence>
<dbReference type="GO" id="GO:0042973">
    <property type="term" value="F:glucan endo-1,3-beta-D-glucosidase activity"/>
    <property type="evidence" value="ECO:0007669"/>
    <property type="project" value="UniProtKB-EC"/>
</dbReference>
<evidence type="ECO:0000256" key="9">
    <source>
        <dbReference type="SAM" id="SignalP"/>
    </source>
</evidence>
<keyword evidence="13" id="KW-1185">Reference proteome</keyword>
<dbReference type="EMBL" id="VXIS01000307">
    <property type="protein sequence ID" value="KAA8894826.1"/>
    <property type="molecule type" value="Genomic_DNA"/>
</dbReference>
<dbReference type="GO" id="GO:0009277">
    <property type="term" value="C:fungal-type cell wall"/>
    <property type="evidence" value="ECO:0007669"/>
    <property type="project" value="TreeGrafter"/>
</dbReference>
<sequence>MRQFVHFLSIGLLALTTHLGSAAASGCQTINSIQYCNAADAITYDNIQGSGTYQDVASMDPSTCACNKAPKAYSGVLSPLDEQLSLHFRGPISLKQFGVYYPSGSAQAKRYVKRTSHFMRHHQHHRRGGVNTEKLEPPTKHRKAASNSLQRTAYYDSSSQTAQGLVFMNHMGGQGSGVFDHCWGNSISYMNSQNTGGCAKPEVLADITLPSNTEFIVFSDEKCNGFDDCGYYRPNVPAYRGFDGKNKVFVFEFQMPADGAGGFNGNMPAIWALNAKIPRTNQYGDCSCWGSGCGELDMFEVLQDATDFVTTHYHAAQGGIGGKYGGGGSTDYFKRPFDKCVKAAAIFDDAGSVTIKILPDNIEFSPSLDLSTLTAGDNNASVFHVPS</sequence>
<dbReference type="OrthoDB" id="118256at2759"/>
<evidence type="ECO:0000259" key="10">
    <source>
        <dbReference type="Pfam" id="PF10287"/>
    </source>
</evidence>
<evidence type="ECO:0000256" key="8">
    <source>
        <dbReference type="SAM" id="MobiDB-lite"/>
    </source>
</evidence>
<evidence type="ECO:0000256" key="4">
    <source>
        <dbReference type="ARBA" id="ARBA00022729"/>
    </source>
</evidence>
<dbReference type="GO" id="GO:0071555">
    <property type="term" value="P:cell wall organization"/>
    <property type="evidence" value="ECO:0007669"/>
    <property type="project" value="UniProtKB-KW"/>
</dbReference>
<gene>
    <name evidence="12" type="ORF">FN846DRAFT_972492</name>
</gene>
<dbReference type="InterPro" id="IPR018807">
    <property type="entry name" value="YJL171C/Tos1_N"/>
</dbReference>
<dbReference type="InParanoid" id="A0A5J5EIR2"/>
<keyword evidence="6" id="KW-0326">Glycosidase</keyword>
<accession>A0A5J5EIR2</accession>
<comment type="caution">
    <text evidence="12">The sequence shown here is derived from an EMBL/GenBank/DDBJ whole genome shotgun (WGS) entry which is preliminary data.</text>
</comment>
<keyword evidence="7" id="KW-0961">Cell wall biogenesis/degradation</keyword>
<reference evidence="12 13" key="1">
    <citation type="submission" date="2019-09" db="EMBL/GenBank/DDBJ databases">
        <title>Draft genome of the ectomycorrhizal ascomycete Sphaerosporella brunnea.</title>
        <authorList>
            <consortium name="DOE Joint Genome Institute"/>
            <person name="Benucci G.M."/>
            <person name="Marozzi G."/>
            <person name="Antonielli L."/>
            <person name="Sanchez S."/>
            <person name="Marco P."/>
            <person name="Wang X."/>
            <person name="Falini L.B."/>
            <person name="Barry K."/>
            <person name="Haridas S."/>
            <person name="Lipzen A."/>
            <person name="Labutti K."/>
            <person name="Grigoriev I.V."/>
            <person name="Murat C."/>
            <person name="Martin F."/>
            <person name="Albertini E."/>
            <person name="Donnini D."/>
            <person name="Bonito G."/>
        </authorList>
    </citation>
    <scope>NUCLEOTIDE SEQUENCE [LARGE SCALE GENOMIC DNA]</scope>
    <source>
        <strain evidence="12 13">Sb_GMNB300</strain>
    </source>
</reference>
<evidence type="ECO:0000313" key="13">
    <source>
        <dbReference type="Proteomes" id="UP000326924"/>
    </source>
</evidence>
<comment type="similarity">
    <text evidence="2">Belongs to the PGA52 family.</text>
</comment>
<feature type="chain" id="PRO_5023879219" description="glucan endo-1,3-beta-D-glucosidase" evidence="9">
    <location>
        <begin position="25"/>
        <end position="387"/>
    </location>
</feature>
<protein>
    <recommendedName>
        <fullName evidence="3">glucan endo-1,3-beta-D-glucosidase</fullName>
        <ecNumber evidence="3">3.2.1.39</ecNumber>
    </recommendedName>
</protein>
<dbReference type="PANTHER" id="PTHR31737:SF2">
    <property type="entry name" value="PROTEIN TOS1"/>
    <property type="match status" value="1"/>
</dbReference>
<evidence type="ECO:0000256" key="1">
    <source>
        <dbReference type="ARBA" id="ARBA00000382"/>
    </source>
</evidence>
<organism evidence="12 13">
    <name type="scientific">Sphaerosporella brunnea</name>
    <dbReference type="NCBI Taxonomy" id="1250544"/>
    <lineage>
        <taxon>Eukaryota</taxon>
        <taxon>Fungi</taxon>
        <taxon>Dikarya</taxon>
        <taxon>Ascomycota</taxon>
        <taxon>Pezizomycotina</taxon>
        <taxon>Pezizomycetes</taxon>
        <taxon>Pezizales</taxon>
        <taxon>Pyronemataceae</taxon>
        <taxon>Sphaerosporella</taxon>
    </lineage>
</organism>
<dbReference type="Gene3D" id="2.60.120.200">
    <property type="match status" value="1"/>
</dbReference>
<evidence type="ECO:0000256" key="5">
    <source>
        <dbReference type="ARBA" id="ARBA00022801"/>
    </source>
</evidence>
<dbReference type="Proteomes" id="UP000326924">
    <property type="component" value="Unassembled WGS sequence"/>
</dbReference>